<evidence type="ECO:0000256" key="3">
    <source>
        <dbReference type="ARBA" id="ARBA00022692"/>
    </source>
</evidence>
<keyword evidence="9 10" id="KW-0807">Transducer</keyword>
<keyword evidence="4 10" id="KW-1133">Transmembrane helix</keyword>
<evidence type="ECO:0000256" key="9">
    <source>
        <dbReference type="ARBA" id="ARBA00023224"/>
    </source>
</evidence>
<feature type="transmembrane region" description="Helical" evidence="10">
    <location>
        <begin position="190"/>
        <end position="210"/>
    </location>
</feature>
<organism evidence="13">
    <name type="scientific">Darwinula stevensoni</name>
    <dbReference type="NCBI Taxonomy" id="69355"/>
    <lineage>
        <taxon>Eukaryota</taxon>
        <taxon>Metazoa</taxon>
        <taxon>Ecdysozoa</taxon>
        <taxon>Arthropoda</taxon>
        <taxon>Crustacea</taxon>
        <taxon>Oligostraca</taxon>
        <taxon>Ostracoda</taxon>
        <taxon>Podocopa</taxon>
        <taxon>Podocopida</taxon>
        <taxon>Darwinulocopina</taxon>
        <taxon>Darwinuloidea</taxon>
        <taxon>Darwinulidae</taxon>
        <taxon>Darwinula</taxon>
    </lineage>
</organism>
<proteinExistence type="inferred from homology"/>
<dbReference type="GO" id="GO:0005886">
    <property type="term" value="C:plasma membrane"/>
    <property type="evidence" value="ECO:0007669"/>
    <property type="project" value="UniProtKB-SubCell"/>
</dbReference>
<evidence type="ECO:0000313" key="14">
    <source>
        <dbReference type="Proteomes" id="UP000677054"/>
    </source>
</evidence>
<evidence type="ECO:0000256" key="4">
    <source>
        <dbReference type="ARBA" id="ARBA00022989"/>
    </source>
</evidence>
<feature type="transmembrane region" description="Helical" evidence="10">
    <location>
        <begin position="297"/>
        <end position="316"/>
    </location>
</feature>
<evidence type="ECO:0000256" key="10">
    <source>
        <dbReference type="RuleBase" id="RU046427"/>
    </source>
</evidence>
<comment type="similarity">
    <text evidence="10">Belongs to the G-protein coupled receptor 1 family. Vasopressin/oxytocin receptor subfamily.</text>
</comment>
<dbReference type="PANTHER" id="PTHR24241:SF161">
    <property type="entry name" value="G-PROTEIN COUPLED RECEPTORS FAMILY 1 PROFILE DOMAIN-CONTAINING PROTEIN"/>
    <property type="match status" value="1"/>
</dbReference>
<feature type="transmembrane region" description="Helical" evidence="10">
    <location>
        <begin position="145"/>
        <end position="163"/>
    </location>
</feature>
<feature type="transmembrane region" description="Helical" evidence="10">
    <location>
        <begin position="102"/>
        <end position="124"/>
    </location>
</feature>
<accession>A0A7R9A7F9</accession>
<dbReference type="GO" id="GO:0042277">
    <property type="term" value="F:peptide binding"/>
    <property type="evidence" value="ECO:0007669"/>
    <property type="project" value="TreeGrafter"/>
</dbReference>
<evidence type="ECO:0000259" key="12">
    <source>
        <dbReference type="PROSITE" id="PS50262"/>
    </source>
</evidence>
<evidence type="ECO:0000256" key="6">
    <source>
        <dbReference type="ARBA" id="ARBA00023136"/>
    </source>
</evidence>
<dbReference type="Pfam" id="PF00001">
    <property type="entry name" value="7tm_1"/>
    <property type="match status" value="1"/>
</dbReference>
<sequence length="387" mass="44362">MTSRERQNNRTVNDTVLEDEDRKGGESNWEEVTIGVLGTLTFVSNLLVLVAVQMHRKSKNRMFYFIKHSCIADMITAVFTDFSQLIWRLHGSWQGGNVLCKIVLYLQPFGMVLSSYIFAMMALDRYQAICHPLSDRTWSFKKSKIMIFVAWSISILICIPQMINYSLTLEGGEPNCIAKFIEPWGEKAYVTWYSIAFFFVPLFVVSYAYWNITRTIWRNFASKNRASRCEREERNIDPRTSSMRGISKAKIKTLKLTFTVISCFIVCSLPFISTVLWVTWDPDARFSAFFRGPGAAVLAHLAALNSCINPFIYLFFNPNLVTTMKEWVSFLHCACPGCIKSTVSRTRDNEFSEMTKNSETVVTTQATHLNETFIKMHKLNSKGAVEV</sequence>
<comment type="subcellular location">
    <subcellularLocation>
        <location evidence="1 10">Cell membrane</location>
        <topology evidence="1 10">Multi-pass membrane protein</topology>
    </subcellularLocation>
</comment>
<gene>
    <name evidence="13" type="ORF">DSTB1V02_LOCUS7500</name>
</gene>
<protein>
    <recommendedName>
        <fullName evidence="12">G-protein coupled receptors family 1 profile domain-containing protein</fullName>
    </recommendedName>
</protein>
<evidence type="ECO:0000256" key="5">
    <source>
        <dbReference type="ARBA" id="ARBA00023040"/>
    </source>
</evidence>
<name>A0A7R9A7F9_9CRUS</name>
<dbReference type="PROSITE" id="PS50262">
    <property type="entry name" value="G_PROTEIN_RECEP_F1_2"/>
    <property type="match status" value="1"/>
</dbReference>
<dbReference type="Gene3D" id="1.20.1070.10">
    <property type="entry name" value="Rhodopsin 7-helix transmembrane proteins"/>
    <property type="match status" value="1"/>
</dbReference>
<feature type="domain" description="G-protein coupled receptors family 1 profile" evidence="12">
    <location>
        <begin position="44"/>
        <end position="313"/>
    </location>
</feature>
<keyword evidence="6 10" id="KW-0472">Membrane</keyword>
<evidence type="ECO:0000256" key="1">
    <source>
        <dbReference type="ARBA" id="ARBA00004651"/>
    </source>
</evidence>
<keyword evidence="14" id="KW-1185">Reference proteome</keyword>
<evidence type="ECO:0000256" key="8">
    <source>
        <dbReference type="ARBA" id="ARBA00023180"/>
    </source>
</evidence>
<dbReference type="GO" id="GO:0005000">
    <property type="term" value="F:vasopressin receptor activity"/>
    <property type="evidence" value="ECO:0007669"/>
    <property type="project" value="InterPro"/>
</dbReference>
<dbReference type="AlphaFoldDB" id="A0A7R9A7F9"/>
<dbReference type="EMBL" id="LR901052">
    <property type="protein sequence ID" value="CAD7247675.1"/>
    <property type="molecule type" value="Genomic_DNA"/>
</dbReference>
<feature type="region of interest" description="Disordered" evidence="11">
    <location>
        <begin position="1"/>
        <end position="24"/>
    </location>
</feature>
<feature type="transmembrane region" description="Helical" evidence="10">
    <location>
        <begin position="64"/>
        <end position="82"/>
    </location>
</feature>
<dbReference type="PRINTS" id="PR00896">
    <property type="entry name" value="VASOPRESSINR"/>
</dbReference>
<keyword evidence="5 10" id="KW-0297">G-protein coupled receptor</keyword>
<keyword evidence="3 10" id="KW-0812">Transmembrane</keyword>
<dbReference type="InterPro" id="IPR001817">
    <property type="entry name" value="Vasoprsn_rcpt"/>
</dbReference>
<dbReference type="EMBL" id="CAJPEV010001535">
    <property type="protein sequence ID" value="CAG0893185.1"/>
    <property type="molecule type" value="Genomic_DNA"/>
</dbReference>
<keyword evidence="2" id="KW-1003">Cell membrane</keyword>
<dbReference type="Proteomes" id="UP000677054">
    <property type="component" value="Unassembled WGS sequence"/>
</dbReference>
<evidence type="ECO:0000256" key="7">
    <source>
        <dbReference type="ARBA" id="ARBA00023170"/>
    </source>
</evidence>
<dbReference type="InterPro" id="IPR000276">
    <property type="entry name" value="GPCR_Rhodpsn"/>
</dbReference>
<evidence type="ECO:0000256" key="2">
    <source>
        <dbReference type="ARBA" id="ARBA00022475"/>
    </source>
</evidence>
<evidence type="ECO:0000313" key="13">
    <source>
        <dbReference type="EMBL" id="CAD7247675.1"/>
    </source>
</evidence>
<keyword evidence="8 10" id="KW-0325">Glycoprotein</keyword>
<dbReference type="PRINTS" id="PR00237">
    <property type="entry name" value="GPCRRHODOPSN"/>
</dbReference>
<keyword evidence="7 10" id="KW-0675">Receptor</keyword>
<dbReference type="GO" id="GO:0032870">
    <property type="term" value="P:cellular response to hormone stimulus"/>
    <property type="evidence" value="ECO:0007669"/>
    <property type="project" value="TreeGrafter"/>
</dbReference>
<evidence type="ECO:0000256" key="11">
    <source>
        <dbReference type="SAM" id="MobiDB-lite"/>
    </source>
</evidence>
<dbReference type="SUPFAM" id="SSF81321">
    <property type="entry name" value="Family A G protein-coupled receptor-like"/>
    <property type="match status" value="1"/>
</dbReference>
<dbReference type="PANTHER" id="PTHR24241">
    <property type="entry name" value="NEUROPEPTIDE RECEPTOR-RELATED G-PROTEIN COUPLED RECEPTOR"/>
    <property type="match status" value="1"/>
</dbReference>
<feature type="transmembrane region" description="Helical" evidence="10">
    <location>
        <begin position="32"/>
        <end position="52"/>
    </location>
</feature>
<reference evidence="13" key="1">
    <citation type="submission" date="2020-11" db="EMBL/GenBank/DDBJ databases">
        <authorList>
            <person name="Tran Van P."/>
        </authorList>
    </citation>
    <scope>NUCLEOTIDE SEQUENCE</scope>
</reference>
<dbReference type="OrthoDB" id="6435638at2759"/>
<dbReference type="InterPro" id="IPR017452">
    <property type="entry name" value="GPCR_Rhodpsn_7TM"/>
</dbReference>
<feature type="transmembrane region" description="Helical" evidence="10">
    <location>
        <begin position="256"/>
        <end position="277"/>
    </location>
</feature>